<dbReference type="AlphaFoldDB" id="A0A5M3N112"/>
<dbReference type="OMA" id="DWEGGEV"/>
<accession>A0A5M3N112</accession>
<feature type="transmembrane region" description="Helical" evidence="12">
    <location>
        <begin position="20"/>
        <end position="42"/>
    </location>
</feature>
<dbReference type="GO" id="GO:0005525">
    <property type="term" value="F:GTP binding"/>
    <property type="evidence" value="ECO:0007669"/>
    <property type="project" value="UniProtKB-KW"/>
</dbReference>
<keyword evidence="8" id="KW-0342">GTP-binding</keyword>
<keyword evidence="10" id="KW-0675">Receptor</keyword>
<evidence type="ECO:0000256" key="4">
    <source>
        <dbReference type="ARBA" id="ARBA00022692"/>
    </source>
</evidence>
<dbReference type="EMBL" id="JH711574">
    <property type="protein sequence ID" value="EIW85089.1"/>
    <property type="molecule type" value="Genomic_DNA"/>
</dbReference>
<evidence type="ECO:0000256" key="7">
    <source>
        <dbReference type="ARBA" id="ARBA00022989"/>
    </source>
</evidence>
<keyword evidence="4 12" id="KW-0812">Transmembrane</keyword>
<proteinExistence type="inferred from homology"/>
<dbReference type="Gene3D" id="3.40.50.300">
    <property type="entry name" value="P-loop containing nucleotide triphosphate hydrolases"/>
    <property type="match status" value="1"/>
</dbReference>
<gene>
    <name evidence="13" type="ORF">CONPUDRAFT_117571</name>
</gene>
<evidence type="ECO:0000256" key="6">
    <source>
        <dbReference type="ARBA" id="ARBA00022824"/>
    </source>
</evidence>
<evidence type="ECO:0000256" key="2">
    <source>
        <dbReference type="ARBA" id="ARBA00005619"/>
    </source>
</evidence>
<evidence type="ECO:0000256" key="3">
    <source>
        <dbReference type="ARBA" id="ARBA00020256"/>
    </source>
</evidence>
<sequence>MLKGSTLQGCIESVPSAYPLTLKTIMVAVLALLLALVALYVISRKALTTRGNIYLLVGLPDGGKTTIFSALTFNQALPSHMSLQANSSNVTASSGKTVRVVDIPGHPRIRDQFREHLQDLRGIMFVVDSNSVSRNGAAVAEHLHLILDAVTSIPPSQTPPHVLIVAHKADMLKAATSSTASETAVTRVRGALERELEKRRVTQAQGVGMDGLGEEGDRVEMGGLETVSGKGPFKFTEWEGGDITFVGSFVRAGEKDDEKQQNGISALQDWIAESS</sequence>
<feature type="region of interest" description="Disordered" evidence="11">
    <location>
        <begin position="254"/>
        <end position="275"/>
    </location>
</feature>
<evidence type="ECO:0000256" key="1">
    <source>
        <dbReference type="ARBA" id="ARBA00004389"/>
    </source>
</evidence>
<keyword evidence="9 12" id="KW-0472">Membrane</keyword>
<dbReference type="Pfam" id="PF09439">
    <property type="entry name" value="SRPRB"/>
    <property type="match status" value="1"/>
</dbReference>
<dbReference type="KEGG" id="cput:CONPUDRAFT_117571"/>
<dbReference type="InterPro" id="IPR019009">
    <property type="entry name" value="SRP_receptor_beta_su"/>
</dbReference>
<comment type="subcellular location">
    <subcellularLocation>
        <location evidence="1">Endoplasmic reticulum membrane</location>
        <topology evidence="1">Single-pass membrane protein</topology>
    </subcellularLocation>
</comment>
<comment type="caution">
    <text evidence="13">The sequence shown here is derived from an EMBL/GenBank/DDBJ whole genome shotgun (WGS) entry which is preliminary data.</text>
</comment>
<evidence type="ECO:0000256" key="11">
    <source>
        <dbReference type="SAM" id="MobiDB-lite"/>
    </source>
</evidence>
<dbReference type="OrthoDB" id="41266at2759"/>
<keyword evidence="7 12" id="KW-1133">Transmembrane helix</keyword>
<dbReference type="SUPFAM" id="SSF52540">
    <property type="entry name" value="P-loop containing nucleoside triphosphate hydrolases"/>
    <property type="match status" value="1"/>
</dbReference>
<evidence type="ECO:0000313" key="13">
    <source>
        <dbReference type="EMBL" id="EIW85089.1"/>
    </source>
</evidence>
<evidence type="ECO:0000256" key="9">
    <source>
        <dbReference type="ARBA" id="ARBA00023136"/>
    </source>
</evidence>
<keyword evidence="6" id="KW-0256">Endoplasmic reticulum</keyword>
<keyword evidence="14" id="KW-1185">Reference proteome</keyword>
<evidence type="ECO:0000256" key="5">
    <source>
        <dbReference type="ARBA" id="ARBA00022741"/>
    </source>
</evidence>
<evidence type="ECO:0000256" key="8">
    <source>
        <dbReference type="ARBA" id="ARBA00023134"/>
    </source>
</evidence>
<comment type="similarity">
    <text evidence="2">Belongs to the SRP receptor beta subunit family.</text>
</comment>
<dbReference type="InterPro" id="IPR024156">
    <property type="entry name" value="Small_GTPase_ARF"/>
</dbReference>
<reference evidence="14" key="1">
    <citation type="journal article" date="2012" name="Science">
        <title>The Paleozoic origin of enzymatic lignin decomposition reconstructed from 31 fungal genomes.</title>
        <authorList>
            <person name="Floudas D."/>
            <person name="Binder M."/>
            <person name="Riley R."/>
            <person name="Barry K."/>
            <person name="Blanchette R.A."/>
            <person name="Henrissat B."/>
            <person name="Martinez A.T."/>
            <person name="Otillar R."/>
            <person name="Spatafora J.W."/>
            <person name="Yadav J.S."/>
            <person name="Aerts A."/>
            <person name="Benoit I."/>
            <person name="Boyd A."/>
            <person name="Carlson A."/>
            <person name="Copeland A."/>
            <person name="Coutinho P.M."/>
            <person name="de Vries R.P."/>
            <person name="Ferreira P."/>
            <person name="Findley K."/>
            <person name="Foster B."/>
            <person name="Gaskell J."/>
            <person name="Glotzer D."/>
            <person name="Gorecki P."/>
            <person name="Heitman J."/>
            <person name="Hesse C."/>
            <person name="Hori C."/>
            <person name="Igarashi K."/>
            <person name="Jurgens J.A."/>
            <person name="Kallen N."/>
            <person name="Kersten P."/>
            <person name="Kohler A."/>
            <person name="Kuees U."/>
            <person name="Kumar T.K.A."/>
            <person name="Kuo A."/>
            <person name="LaButti K."/>
            <person name="Larrondo L.F."/>
            <person name="Lindquist E."/>
            <person name="Ling A."/>
            <person name="Lombard V."/>
            <person name="Lucas S."/>
            <person name="Lundell T."/>
            <person name="Martin R."/>
            <person name="McLaughlin D.J."/>
            <person name="Morgenstern I."/>
            <person name="Morin E."/>
            <person name="Murat C."/>
            <person name="Nagy L.G."/>
            <person name="Nolan M."/>
            <person name="Ohm R.A."/>
            <person name="Patyshakuliyeva A."/>
            <person name="Rokas A."/>
            <person name="Ruiz-Duenas F.J."/>
            <person name="Sabat G."/>
            <person name="Salamov A."/>
            <person name="Samejima M."/>
            <person name="Schmutz J."/>
            <person name="Slot J.C."/>
            <person name="St John F."/>
            <person name="Stenlid J."/>
            <person name="Sun H."/>
            <person name="Sun S."/>
            <person name="Syed K."/>
            <person name="Tsang A."/>
            <person name="Wiebenga A."/>
            <person name="Young D."/>
            <person name="Pisabarro A."/>
            <person name="Eastwood D.C."/>
            <person name="Martin F."/>
            <person name="Cullen D."/>
            <person name="Grigoriev I.V."/>
            <person name="Hibbett D.S."/>
        </authorList>
    </citation>
    <scope>NUCLEOTIDE SEQUENCE [LARGE SCALE GENOMIC DNA]</scope>
    <source>
        <strain evidence="14">RWD-64-598 SS2</strain>
    </source>
</reference>
<name>A0A5M3N112_CONPW</name>
<dbReference type="RefSeq" id="XP_007764688.1">
    <property type="nucleotide sequence ID" value="XM_007766498.1"/>
</dbReference>
<dbReference type="InterPro" id="IPR027417">
    <property type="entry name" value="P-loop_NTPase"/>
</dbReference>
<dbReference type="PANTHER" id="PTHR11711">
    <property type="entry name" value="ADP RIBOSYLATION FACTOR-RELATED"/>
    <property type="match status" value="1"/>
</dbReference>
<keyword evidence="5" id="KW-0547">Nucleotide-binding</keyword>
<evidence type="ECO:0000256" key="10">
    <source>
        <dbReference type="ARBA" id="ARBA00023170"/>
    </source>
</evidence>
<dbReference type="Proteomes" id="UP000053558">
    <property type="component" value="Unassembled WGS sequence"/>
</dbReference>
<protein>
    <recommendedName>
        <fullName evidence="3">Signal recognition particle receptor subunit beta</fullName>
    </recommendedName>
</protein>
<organism evidence="13 14">
    <name type="scientific">Coniophora puteana (strain RWD-64-598)</name>
    <name type="common">Brown rot fungus</name>
    <dbReference type="NCBI Taxonomy" id="741705"/>
    <lineage>
        <taxon>Eukaryota</taxon>
        <taxon>Fungi</taxon>
        <taxon>Dikarya</taxon>
        <taxon>Basidiomycota</taxon>
        <taxon>Agaricomycotina</taxon>
        <taxon>Agaricomycetes</taxon>
        <taxon>Agaricomycetidae</taxon>
        <taxon>Boletales</taxon>
        <taxon>Coniophorineae</taxon>
        <taxon>Coniophoraceae</taxon>
        <taxon>Coniophora</taxon>
    </lineage>
</organism>
<evidence type="ECO:0000256" key="12">
    <source>
        <dbReference type="SAM" id="Phobius"/>
    </source>
</evidence>
<dbReference type="GO" id="GO:0005789">
    <property type="term" value="C:endoplasmic reticulum membrane"/>
    <property type="evidence" value="ECO:0007669"/>
    <property type="project" value="UniProtKB-SubCell"/>
</dbReference>
<evidence type="ECO:0000313" key="14">
    <source>
        <dbReference type="Proteomes" id="UP000053558"/>
    </source>
</evidence>
<dbReference type="GeneID" id="19199325"/>